<evidence type="ECO:0000256" key="7">
    <source>
        <dbReference type="ARBA" id="ARBA00041803"/>
    </source>
</evidence>
<evidence type="ECO:0000313" key="11">
    <source>
        <dbReference type="EMBL" id="MBA8886243.1"/>
    </source>
</evidence>
<name>A0A839EUF6_9GAMM</name>
<dbReference type="GO" id="GO:0008033">
    <property type="term" value="P:tRNA processing"/>
    <property type="evidence" value="ECO:0007669"/>
    <property type="project" value="UniProtKB-KW"/>
</dbReference>
<keyword evidence="2 11" id="KW-0413">Isomerase</keyword>
<gene>
    <name evidence="11" type="ORF">FHW12_000434</name>
</gene>
<evidence type="ECO:0000256" key="9">
    <source>
        <dbReference type="ARBA" id="ARBA00043049"/>
    </source>
</evidence>
<evidence type="ECO:0000256" key="5">
    <source>
        <dbReference type="ARBA" id="ARBA00038943"/>
    </source>
</evidence>
<evidence type="ECO:0000259" key="10">
    <source>
        <dbReference type="Pfam" id="PF00849"/>
    </source>
</evidence>
<dbReference type="Proteomes" id="UP000550401">
    <property type="component" value="Unassembled WGS sequence"/>
</dbReference>
<keyword evidence="1" id="KW-0819">tRNA processing</keyword>
<comment type="caution">
    <text evidence="11">The sequence shown here is derived from an EMBL/GenBank/DDBJ whole genome shotgun (WGS) entry which is preliminary data.</text>
</comment>
<dbReference type="GO" id="GO:0000455">
    <property type="term" value="P:enzyme-directed rRNA pseudouridine synthesis"/>
    <property type="evidence" value="ECO:0007669"/>
    <property type="project" value="TreeGrafter"/>
</dbReference>
<comment type="function">
    <text evidence="4">Responsible for synthesis of pseudouridine from uracil-65 in transfer RNAs.</text>
</comment>
<dbReference type="InterPro" id="IPR006145">
    <property type="entry name" value="PsdUridine_synth_RsuA/RluA"/>
</dbReference>
<accession>A0A839EUF6</accession>
<dbReference type="GO" id="GO:0160149">
    <property type="term" value="F:tRNA pseudouridine(65) synthase activity"/>
    <property type="evidence" value="ECO:0007669"/>
    <property type="project" value="UniProtKB-EC"/>
</dbReference>
<sequence length="240" mass="26816">MTTLPLLHADDDVLAIDKPAGLAVHRSRLVGADDDYLMDRLRLQVEGPLHAVHRLDRATSGVLLVARNAAAAADLGRQLMARSVEKTYLAVVRGWPAETGEIDYPLSGSSLSGEAKPALTRWRRLATVEVPIAQGRYPQQRYSLLEVSPETGRYRQIRRHFHHISHHLLGDTSHGRGDHNRLIRQHYGVHRLLLHAWRLEVRHPTTGEPLLLEAPLDPAWERLLGAFGWEGALVGHAIHA</sequence>
<dbReference type="PANTHER" id="PTHR21600:SF56">
    <property type="entry name" value="TRNA PSEUDOURIDINE SYNTHASE C"/>
    <property type="match status" value="1"/>
</dbReference>
<dbReference type="RefSeq" id="WP_182529338.1">
    <property type="nucleotide sequence ID" value="NZ_JACGXL010000001.1"/>
</dbReference>
<evidence type="ECO:0000256" key="1">
    <source>
        <dbReference type="ARBA" id="ARBA00022694"/>
    </source>
</evidence>
<dbReference type="Pfam" id="PF00849">
    <property type="entry name" value="PseudoU_synth_2"/>
    <property type="match status" value="1"/>
</dbReference>
<organism evidence="11 12">
    <name type="scientific">Dokdonella fugitiva</name>
    <dbReference type="NCBI Taxonomy" id="328517"/>
    <lineage>
        <taxon>Bacteria</taxon>
        <taxon>Pseudomonadati</taxon>
        <taxon>Pseudomonadota</taxon>
        <taxon>Gammaproteobacteria</taxon>
        <taxon>Lysobacterales</taxon>
        <taxon>Rhodanobacteraceae</taxon>
        <taxon>Dokdonella</taxon>
    </lineage>
</organism>
<dbReference type="PROSITE" id="PS01129">
    <property type="entry name" value="PSI_RLU"/>
    <property type="match status" value="1"/>
</dbReference>
<evidence type="ECO:0000256" key="6">
    <source>
        <dbReference type="ARBA" id="ARBA00040675"/>
    </source>
</evidence>
<dbReference type="EC" id="5.4.99.26" evidence="5"/>
<protein>
    <recommendedName>
        <fullName evidence="6">tRNA pseudouridine synthase C</fullName>
        <ecNumber evidence="5">5.4.99.26</ecNumber>
    </recommendedName>
    <alternativeName>
        <fullName evidence="8">tRNA pseudouridine(65) synthase</fullName>
    </alternativeName>
    <alternativeName>
        <fullName evidence="9">tRNA pseudouridylate synthase C</fullName>
    </alternativeName>
    <alternativeName>
        <fullName evidence="7">tRNA-uridine isomerase C</fullName>
    </alternativeName>
</protein>
<reference evidence="11 12" key="1">
    <citation type="submission" date="2020-07" db="EMBL/GenBank/DDBJ databases">
        <title>Genomic Encyclopedia of Type Strains, Phase IV (KMG-V): Genome sequencing to study the core and pangenomes of soil and plant-associated prokaryotes.</title>
        <authorList>
            <person name="Whitman W."/>
        </authorList>
    </citation>
    <scope>NUCLEOTIDE SEQUENCE [LARGE SCALE GENOMIC DNA]</scope>
    <source>
        <strain evidence="11 12">RH2WT43</strain>
    </source>
</reference>
<dbReference type="SUPFAM" id="SSF55120">
    <property type="entry name" value="Pseudouridine synthase"/>
    <property type="match status" value="1"/>
</dbReference>
<dbReference type="Gene3D" id="3.30.2350.10">
    <property type="entry name" value="Pseudouridine synthase"/>
    <property type="match status" value="1"/>
</dbReference>
<evidence type="ECO:0000256" key="2">
    <source>
        <dbReference type="ARBA" id="ARBA00023235"/>
    </source>
</evidence>
<evidence type="ECO:0000256" key="3">
    <source>
        <dbReference type="ARBA" id="ARBA00036607"/>
    </source>
</evidence>
<dbReference type="EMBL" id="JACGXL010000001">
    <property type="protein sequence ID" value="MBA8886243.1"/>
    <property type="molecule type" value="Genomic_DNA"/>
</dbReference>
<evidence type="ECO:0000256" key="4">
    <source>
        <dbReference type="ARBA" id="ARBA00037670"/>
    </source>
</evidence>
<comment type="catalytic activity">
    <reaction evidence="3">
        <text>uridine(65) in tRNA = pseudouridine(65) in tRNA</text>
        <dbReference type="Rhea" id="RHEA:42536"/>
        <dbReference type="Rhea" id="RHEA-COMP:10103"/>
        <dbReference type="Rhea" id="RHEA-COMP:10104"/>
        <dbReference type="ChEBI" id="CHEBI:65314"/>
        <dbReference type="ChEBI" id="CHEBI:65315"/>
        <dbReference type="EC" id="5.4.99.26"/>
    </reaction>
</comment>
<dbReference type="PANTHER" id="PTHR21600">
    <property type="entry name" value="MITOCHONDRIAL RNA PSEUDOURIDINE SYNTHASE"/>
    <property type="match status" value="1"/>
</dbReference>
<dbReference type="InterPro" id="IPR020103">
    <property type="entry name" value="PsdUridine_synth_cat_dom_sf"/>
</dbReference>
<dbReference type="AlphaFoldDB" id="A0A839EUF6"/>
<evidence type="ECO:0000313" key="12">
    <source>
        <dbReference type="Proteomes" id="UP000550401"/>
    </source>
</evidence>
<feature type="domain" description="Pseudouridine synthase RsuA/RluA-like" evidence="10">
    <location>
        <begin position="12"/>
        <end position="163"/>
    </location>
</feature>
<dbReference type="InterPro" id="IPR006224">
    <property type="entry name" value="PsdUridine_synth_RluA-like_CS"/>
</dbReference>
<dbReference type="InterPro" id="IPR050188">
    <property type="entry name" value="RluA_PseudoU_synthase"/>
</dbReference>
<keyword evidence="12" id="KW-1185">Reference proteome</keyword>
<evidence type="ECO:0000256" key="8">
    <source>
        <dbReference type="ARBA" id="ARBA00041975"/>
    </source>
</evidence>
<dbReference type="GO" id="GO:0003723">
    <property type="term" value="F:RNA binding"/>
    <property type="evidence" value="ECO:0007669"/>
    <property type="project" value="InterPro"/>
</dbReference>
<proteinExistence type="predicted"/>